<accession>A0A0B3RG16</accession>
<name>A0A0B3RG16_9RHOB</name>
<dbReference type="EC" id="2.7.7.33" evidence="2"/>
<keyword evidence="2" id="KW-0808">Transferase</keyword>
<dbReference type="GO" id="GO:0047343">
    <property type="term" value="F:glucose-1-phosphate cytidylyltransferase activity"/>
    <property type="evidence" value="ECO:0007669"/>
    <property type="project" value="UniProtKB-EC"/>
</dbReference>
<dbReference type="Proteomes" id="UP000030960">
    <property type="component" value="Unassembled WGS sequence"/>
</dbReference>
<dbReference type="InterPro" id="IPR005835">
    <property type="entry name" value="NTP_transferase_dom"/>
</dbReference>
<sequence length="260" mass="29273">MRAAILCGGRGTRLREVSETLPKPMVRIGDKPVIWHIMKIYASHGIKDFVLLLGYKGDIIRDYFLGYYAKQVPVTVDLSSSGSERLTFHGNQTEDWRVTLVDTGDAAMTGARVRRARDFLGDDTFCLTYGDGVGDVNITSLVDFHRDHGRTATLTGVYPPGRFGDLAVSEGAVQSFNEKPQVSGGHINGGFFVMNANFIDDYLDDREDLVLEVDPMKRLTEKQDLMMFPHNGFWQPMDTPREHKLLNDLWASGRAPWKTW</sequence>
<dbReference type="PATRIC" id="fig|1515334.3.peg.5306"/>
<gene>
    <name evidence="2" type="primary">rfbF</name>
    <name evidence="2" type="ORF">OA50_05295</name>
</gene>
<feature type="domain" description="Nucleotidyl transferase" evidence="1">
    <location>
        <begin position="3"/>
        <end position="208"/>
    </location>
</feature>
<dbReference type="NCBIfam" id="TIGR02623">
    <property type="entry name" value="G1P_cyt_trans"/>
    <property type="match status" value="1"/>
</dbReference>
<protein>
    <submittedName>
        <fullName evidence="2">Glucose-1-phosphate cytidylyltransferase</fullName>
        <ecNumber evidence="2">2.7.7.33</ecNumber>
    </submittedName>
</protein>
<evidence type="ECO:0000313" key="2">
    <source>
        <dbReference type="EMBL" id="KHQ50175.1"/>
    </source>
</evidence>
<dbReference type="GO" id="GO:0009243">
    <property type="term" value="P:O antigen biosynthetic process"/>
    <property type="evidence" value="ECO:0007669"/>
    <property type="project" value="InterPro"/>
</dbReference>
<dbReference type="Gene3D" id="3.90.550.10">
    <property type="entry name" value="Spore Coat Polysaccharide Biosynthesis Protein SpsA, Chain A"/>
    <property type="match status" value="1"/>
</dbReference>
<dbReference type="CDD" id="cd02524">
    <property type="entry name" value="G1P_cytidylyltransferase"/>
    <property type="match status" value="1"/>
</dbReference>
<dbReference type="InterPro" id="IPR029044">
    <property type="entry name" value="Nucleotide-diphossugar_trans"/>
</dbReference>
<keyword evidence="3" id="KW-1185">Reference proteome</keyword>
<dbReference type="InterPro" id="IPR046981">
    <property type="entry name" value="G1P_cyt_trans"/>
</dbReference>
<comment type="caution">
    <text evidence="2">The sequence shown here is derived from an EMBL/GenBank/DDBJ whole genome shotgun (WGS) entry which is preliminary data.</text>
</comment>
<evidence type="ECO:0000259" key="1">
    <source>
        <dbReference type="Pfam" id="PF00483"/>
    </source>
</evidence>
<dbReference type="SUPFAM" id="SSF53448">
    <property type="entry name" value="Nucleotide-diphospho-sugar transferases"/>
    <property type="match status" value="1"/>
</dbReference>
<dbReference type="InterPro" id="IPR013446">
    <property type="entry name" value="G1P_cyt_trans-like"/>
</dbReference>
<proteinExistence type="predicted"/>
<dbReference type="OrthoDB" id="9814110at2"/>
<dbReference type="RefSeq" id="WP_043146537.1">
    <property type="nucleotide sequence ID" value="NZ_JSUQ01000030.1"/>
</dbReference>
<organism evidence="2 3">
    <name type="scientific">Mameliella alba</name>
    <dbReference type="NCBI Taxonomy" id="561184"/>
    <lineage>
        <taxon>Bacteria</taxon>
        <taxon>Pseudomonadati</taxon>
        <taxon>Pseudomonadota</taxon>
        <taxon>Alphaproteobacteria</taxon>
        <taxon>Rhodobacterales</taxon>
        <taxon>Roseobacteraceae</taxon>
        <taxon>Mameliella</taxon>
    </lineage>
</organism>
<evidence type="ECO:0000313" key="3">
    <source>
        <dbReference type="Proteomes" id="UP000030960"/>
    </source>
</evidence>
<keyword evidence="2" id="KW-0548">Nucleotidyltransferase</keyword>
<dbReference type="PANTHER" id="PTHR47183:SF1">
    <property type="entry name" value="GLUCOSE-1-PHOSPHATE CYTIDYLYLTRANSFERASE"/>
    <property type="match status" value="1"/>
</dbReference>
<reference evidence="2 3" key="1">
    <citation type="submission" date="2014-10" db="EMBL/GenBank/DDBJ databases">
        <title>Genome sequence of Ponticoccus sp. strain UMTAT08 isolated from clonal culture of toxic dinoflagellate Alexandrium tamiyavanichii.</title>
        <authorList>
            <person name="Gan H.Y."/>
            <person name="Muhd D.-D."/>
            <person name="Mohd Noor M.E."/>
            <person name="Yeong Y.S."/>
            <person name="Usup G."/>
        </authorList>
    </citation>
    <scope>NUCLEOTIDE SEQUENCE [LARGE SCALE GENOMIC DNA]</scope>
    <source>
        <strain evidence="2 3">UMTAT08</strain>
    </source>
</reference>
<dbReference type="PANTHER" id="PTHR47183">
    <property type="entry name" value="GLUCOSE-1-PHOSPHATE CYTIDYLYLTRANSFERASE-RELATED"/>
    <property type="match status" value="1"/>
</dbReference>
<dbReference type="AlphaFoldDB" id="A0A0B3RG16"/>
<dbReference type="EMBL" id="JSUQ01000030">
    <property type="protein sequence ID" value="KHQ50175.1"/>
    <property type="molecule type" value="Genomic_DNA"/>
</dbReference>
<dbReference type="Pfam" id="PF00483">
    <property type="entry name" value="NTP_transferase"/>
    <property type="match status" value="1"/>
</dbReference>